<accession>A0AAP2DUY5</accession>
<dbReference type="Gene3D" id="3.40.50.150">
    <property type="entry name" value="Vaccinia Virus protein VP39"/>
    <property type="match status" value="1"/>
</dbReference>
<sequence length="171" mass="18935">MKTNQRFNWAVSVLDIAPSDNVLELGCGVGFAVSLIAPLLEKGTITAIDKSDSMVQKAMERNRAFIKTKKAQVLKRALLALKPGPQGYNKIFAFNVNVFWTTSAAKELAIIRQHLARKGTLYLFYQPPSTGGMKRICETVRQNLAQEQFKVKEILFEESPAIASCCIVASL</sequence>
<dbReference type="EMBL" id="JAHESF010000073">
    <property type="protein sequence ID" value="MBT1701457.1"/>
    <property type="molecule type" value="Genomic_DNA"/>
</dbReference>
<comment type="caution">
    <text evidence="2">The sequence shown here is derived from an EMBL/GenBank/DDBJ whole genome shotgun (WGS) entry which is preliminary data.</text>
</comment>
<keyword evidence="3" id="KW-1185">Reference proteome</keyword>
<dbReference type="SUPFAM" id="SSF53335">
    <property type="entry name" value="S-adenosyl-L-methionine-dependent methyltransferases"/>
    <property type="match status" value="1"/>
</dbReference>
<dbReference type="AlphaFoldDB" id="A0AAP2DUY5"/>
<dbReference type="CDD" id="cd02440">
    <property type="entry name" value="AdoMet_MTases"/>
    <property type="match status" value="1"/>
</dbReference>
<gene>
    <name evidence="2" type="ORF">KK083_31480</name>
</gene>
<organism evidence="2 3">
    <name type="scientific">Chryseosolibacter histidini</name>
    <dbReference type="NCBI Taxonomy" id="2782349"/>
    <lineage>
        <taxon>Bacteria</taxon>
        <taxon>Pseudomonadati</taxon>
        <taxon>Bacteroidota</taxon>
        <taxon>Cytophagia</taxon>
        <taxon>Cytophagales</taxon>
        <taxon>Chryseotaleaceae</taxon>
        <taxon>Chryseosolibacter</taxon>
    </lineage>
</organism>
<evidence type="ECO:0000313" key="3">
    <source>
        <dbReference type="Proteomes" id="UP001319200"/>
    </source>
</evidence>
<feature type="domain" description="Methyltransferase" evidence="1">
    <location>
        <begin position="22"/>
        <end position="119"/>
    </location>
</feature>
<evidence type="ECO:0000259" key="1">
    <source>
        <dbReference type="Pfam" id="PF13649"/>
    </source>
</evidence>
<dbReference type="Pfam" id="PF13649">
    <property type="entry name" value="Methyltransf_25"/>
    <property type="match status" value="1"/>
</dbReference>
<proteinExistence type="predicted"/>
<dbReference type="RefSeq" id="WP_254170140.1">
    <property type="nucleotide sequence ID" value="NZ_JAHESF010000073.1"/>
</dbReference>
<protein>
    <submittedName>
        <fullName evidence="2">Class I SAM-dependent methyltransferase</fullName>
    </submittedName>
</protein>
<dbReference type="GO" id="GO:0032259">
    <property type="term" value="P:methylation"/>
    <property type="evidence" value="ECO:0007669"/>
    <property type="project" value="UniProtKB-KW"/>
</dbReference>
<keyword evidence="2" id="KW-0489">Methyltransferase</keyword>
<reference evidence="2 3" key="1">
    <citation type="submission" date="2021-05" db="EMBL/GenBank/DDBJ databases">
        <title>A Polyphasic approach of four new species of the genus Ohtaekwangia: Ohtaekwangia histidinii sp. nov., Ohtaekwangia cretensis sp. nov., Ohtaekwangia indiensis sp. nov., Ohtaekwangia reichenbachii sp. nov. from diverse environment.</title>
        <authorList>
            <person name="Octaviana S."/>
        </authorList>
    </citation>
    <scope>NUCLEOTIDE SEQUENCE [LARGE SCALE GENOMIC DNA]</scope>
    <source>
        <strain evidence="2 3">PWU4</strain>
    </source>
</reference>
<name>A0AAP2DUY5_9BACT</name>
<dbReference type="InterPro" id="IPR041698">
    <property type="entry name" value="Methyltransf_25"/>
</dbReference>
<keyword evidence="2" id="KW-0808">Transferase</keyword>
<evidence type="ECO:0000313" key="2">
    <source>
        <dbReference type="EMBL" id="MBT1701457.1"/>
    </source>
</evidence>
<dbReference type="Proteomes" id="UP001319200">
    <property type="component" value="Unassembled WGS sequence"/>
</dbReference>
<dbReference type="GO" id="GO:0008168">
    <property type="term" value="F:methyltransferase activity"/>
    <property type="evidence" value="ECO:0007669"/>
    <property type="project" value="UniProtKB-KW"/>
</dbReference>
<dbReference type="InterPro" id="IPR029063">
    <property type="entry name" value="SAM-dependent_MTases_sf"/>
</dbReference>